<dbReference type="PANTHER" id="PTHR12570:SF86">
    <property type="entry name" value="ADR321CP"/>
    <property type="match status" value="1"/>
</dbReference>
<dbReference type="GO" id="GO:0015095">
    <property type="term" value="F:magnesium ion transmembrane transporter activity"/>
    <property type="evidence" value="ECO:0007669"/>
    <property type="project" value="InterPro"/>
</dbReference>
<organism evidence="7 8">
    <name type="scientific">Pyrrhoderma noxium</name>
    <dbReference type="NCBI Taxonomy" id="2282107"/>
    <lineage>
        <taxon>Eukaryota</taxon>
        <taxon>Fungi</taxon>
        <taxon>Dikarya</taxon>
        <taxon>Basidiomycota</taxon>
        <taxon>Agaricomycotina</taxon>
        <taxon>Agaricomycetes</taxon>
        <taxon>Hymenochaetales</taxon>
        <taxon>Hymenochaetaceae</taxon>
        <taxon>Pyrrhoderma</taxon>
    </lineage>
</organism>
<keyword evidence="8" id="KW-1185">Reference proteome</keyword>
<dbReference type="Pfam" id="PF05653">
    <property type="entry name" value="Mg_trans_NIPA"/>
    <property type="match status" value="2"/>
</dbReference>
<comment type="caution">
    <text evidence="7">The sequence shown here is derived from an EMBL/GenBank/DDBJ whole genome shotgun (WGS) entry which is preliminary data.</text>
</comment>
<keyword evidence="4 6" id="KW-0472">Membrane</keyword>
<evidence type="ECO:0000256" key="2">
    <source>
        <dbReference type="ARBA" id="ARBA00022692"/>
    </source>
</evidence>
<comment type="subcellular location">
    <subcellularLocation>
        <location evidence="1">Membrane</location>
        <topology evidence="1">Multi-pass membrane protein</topology>
    </subcellularLocation>
</comment>
<feature type="region of interest" description="Disordered" evidence="5">
    <location>
        <begin position="503"/>
        <end position="525"/>
    </location>
</feature>
<evidence type="ECO:0000256" key="5">
    <source>
        <dbReference type="SAM" id="MobiDB-lite"/>
    </source>
</evidence>
<gene>
    <name evidence="7" type="ORF">PNOK_0233700</name>
</gene>
<dbReference type="SUPFAM" id="SSF103481">
    <property type="entry name" value="Multidrug resistance efflux transporter EmrE"/>
    <property type="match status" value="1"/>
</dbReference>
<dbReference type="PANTHER" id="PTHR12570">
    <property type="match status" value="1"/>
</dbReference>
<dbReference type="InParanoid" id="A0A286US05"/>
<evidence type="ECO:0000256" key="4">
    <source>
        <dbReference type="ARBA" id="ARBA00023136"/>
    </source>
</evidence>
<reference evidence="7 8" key="1">
    <citation type="journal article" date="2017" name="Mol. Ecol.">
        <title>Comparative and population genomic landscape of Phellinus noxius: A hypervariable fungus causing root rot in trees.</title>
        <authorList>
            <person name="Chung C.L."/>
            <person name="Lee T.J."/>
            <person name="Akiba M."/>
            <person name="Lee H.H."/>
            <person name="Kuo T.H."/>
            <person name="Liu D."/>
            <person name="Ke H.M."/>
            <person name="Yokoi T."/>
            <person name="Roa M.B."/>
            <person name="Lu M.J."/>
            <person name="Chang Y.Y."/>
            <person name="Ann P.J."/>
            <person name="Tsai J.N."/>
            <person name="Chen C.Y."/>
            <person name="Tzean S.S."/>
            <person name="Ota Y."/>
            <person name="Hattori T."/>
            <person name="Sahashi N."/>
            <person name="Liou R.F."/>
            <person name="Kikuchi T."/>
            <person name="Tsai I.J."/>
        </authorList>
    </citation>
    <scope>NUCLEOTIDE SEQUENCE [LARGE SCALE GENOMIC DNA]</scope>
    <source>
        <strain evidence="7 8">FFPRI411160</strain>
    </source>
</reference>
<evidence type="ECO:0000313" key="7">
    <source>
        <dbReference type="EMBL" id="PAV22380.1"/>
    </source>
</evidence>
<evidence type="ECO:0000313" key="8">
    <source>
        <dbReference type="Proteomes" id="UP000217199"/>
    </source>
</evidence>
<sequence length="546" mass="59651">MHVADADSHLSITWGIVIGLLASFVQSLGLTIQRKSHVLNQQLPEVDQHADYRRPLWILGFAIFISSNVLGSLFQIASLPVVILAPLGAVSLLWNAFFARLLLGDVFSLWMVFGTVLIASGAVLIAIFGIVPEPTHSLEDLLLLFERPAFIAYFSVLGVSVLLCLVITHITEFSLSRNISSPLVTPPLSPSPRASVIPPATTPPPSHLIIATEETPLLDRKPVPLTRSSSPSITNDPKTTRTRLLLAVSYASVSGILSGINQFWRWEAWMLVVGLIAFALLQLWYLQKSLVFADPTIVCPLAFCFYNLSSIVNGLVYFNQFALLSALKLSIVSLGMVILLGGVWLVSFHAGSGRVDVGTWQEGDDGIEEDTQIPALSENYPSPLFSPMSIESTVSESGLARLSLPSHTSQHTITFPSTSGTNDNNNEHLSHSLTLSPPSNNSNRHRRRYSLLHPTDTSSTLPGGGFSIGLSPVSPGFAIVPKRRINGLRDIVQRATMRRTVSENDVGDEHRTLVPGLPSPGPMEGRRVRAKARWKWLRSVFLDRDS</sequence>
<feature type="transmembrane region" description="Helical" evidence="6">
    <location>
        <begin position="83"/>
        <end position="103"/>
    </location>
</feature>
<feature type="transmembrane region" description="Helical" evidence="6">
    <location>
        <begin position="56"/>
        <end position="77"/>
    </location>
</feature>
<feature type="region of interest" description="Disordered" evidence="5">
    <location>
        <begin position="409"/>
        <end position="446"/>
    </location>
</feature>
<dbReference type="OrthoDB" id="2504919at2759"/>
<feature type="transmembrane region" description="Helical" evidence="6">
    <location>
        <begin position="110"/>
        <end position="130"/>
    </location>
</feature>
<keyword evidence="2 6" id="KW-0812">Transmembrane</keyword>
<evidence type="ECO:0000256" key="6">
    <source>
        <dbReference type="SAM" id="Phobius"/>
    </source>
</evidence>
<feature type="transmembrane region" description="Helical" evidence="6">
    <location>
        <begin position="324"/>
        <end position="346"/>
    </location>
</feature>
<keyword evidence="3 6" id="KW-1133">Transmembrane helix</keyword>
<evidence type="ECO:0000256" key="3">
    <source>
        <dbReference type="ARBA" id="ARBA00022989"/>
    </source>
</evidence>
<dbReference type="AlphaFoldDB" id="A0A286US05"/>
<feature type="compositionally biased region" description="Polar residues" evidence="5">
    <location>
        <begin position="409"/>
        <end position="424"/>
    </location>
</feature>
<dbReference type="Proteomes" id="UP000217199">
    <property type="component" value="Unassembled WGS sequence"/>
</dbReference>
<feature type="compositionally biased region" description="Low complexity" evidence="5">
    <location>
        <begin position="431"/>
        <end position="442"/>
    </location>
</feature>
<dbReference type="InterPro" id="IPR008521">
    <property type="entry name" value="Mg_trans_NIPA"/>
</dbReference>
<accession>A0A286US05</accession>
<dbReference type="GO" id="GO:0016020">
    <property type="term" value="C:membrane"/>
    <property type="evidence" value="ECO:0007669"/>
    <property type="project" value="UniProtKB-SubCell"/>
</dbReference>
<dbReference type="EMBL" id="NBII01000002">
    <property type="protein sequence ID" value="PAV22380.1"/>
    <property type="molecule type" value="Genomic_DNA"/>
</dbReference>
<feature type="transmembrane region" description="Helical" evidence="6">
    <location>
        <begin position="298"/>
        <end position="318"/>
    </location>
</feature>
<dbReference type="InterPro" id="IPR037185">
    <property type="entry name" value="EmrE-like"/>
</dbReference>
<evidence type="ECO:0000256" key="1">
    <source>
        <dbReference type="ARBA" id="ARBA00004141"/>
    </source>
</evidence>
<feature type="transmembrane region" description="Helical" evidence="6">
    <location>
        <begin position="12"/>
        <end position="32"/>
    </location>
</feature>
<name>A0A286US05_9AGAM</name>
<feature type="transmembrane region" description="Helical" evidence="6">
    <location>
        <begin position="150"/>
        <end position="170"/>
    </location>
</feature>
<protein>
    <submittedName>
        <fullName evidence="7">Uncharacterized protein</fullName>
    </submittedName>
</protein>
<feature type="transmembrane region" description="Helical" evidence="6">
    <location>
        <begin position="269"/>
        <end position="286"/>
    </location>
</feature>
<proteinExistence type="predicted"/>